<evidence type="ECO:0000313" key="3">
    <source>
        <dbReference type="Proteomes" id="UP001152320"/>
    </source>
</evidence>
<keyword evidence="3" id="KW-1185">Reference proteome</keyword>
<organism evidence="2 3">
    <name type="scientific">Holothuria leucospilota</name>
    <name type="common">Black long sea cucumber</name>
    <name type="synonym">Mertensiothuria leucospilota</name>
    <dbReference type="NCBI Taxonomy" id="206669"/>
    <lineage>
        <taxon>Eukaryota</taxon>
        <taxon>Metazoa</taxon>
        <taxon>Echinodermata</taxon>
        <taxon>Eleutherozoa</taxon>
        <taxon>Echinozoa</taxon>
        <taxon>Holothuroidea</taxon>
        <taxon>Aspidochirotacea</taxon>
        <taxon>Aspidochirotida</taxon>
        <taxon>Holothuriidae</taxon>
        <taxon>Holothuria</taxon>
    </lineage>
</organism>
<keyword evidence="1" id="KW-0732">Signal</keyword>
<reference evidence="2" key="1">
    <citation type="submission" date="2021-10" db="EMBL/GenBank/DDBJ databases">
        <title>Tropical sea cucumber genome reveals ecological adaptation and Cuvierian tubules defense mechanism.</title>
        <authorList>
            <person name="Chen T."/>
        </authorList>
    </citation>
    <scope>NUCLEOTIDE SEQUENCE</scope>
    <source>
        <strain evidence="2">Nanhai2018</strain>
        <tissue evidence="2">Muscle</tissue>
    </source>
</reference>
<proteinExistence type="predicted"/>
<dbReference type="Proteomes" id="UP001152320">
    <property type="component" value="Chromosome 1"/>
</dbReference>
<comment type="caution">
    <text evidence="2">The sequence shown here is derived from an EMBL/GenBank/DDBJ whole genome shotgun (WGS) entry which is preliminary data.</text>
</comment>
<evidence type="ECO:0000256" key="1">
    <source>
        <dbReference type="SAM" id="SignalP"/>
    </source>
</evidence>
<dbReference type="EMBL" id="JAIZAY010000001">
    <property type="protein sequence ID" value="KAJ8049784.1"/>
    <property type="molecule type" value="Genomic_DNA"/>
</dbReference>
<dbReference type="AlphaFoldDB" id="A0A9Q1HJW9"/>
<feature type="chain" id="PRO_5040292157" evidence="1">
    <location>
        <begin position="27"/>
        <end position="213"/>
    </location>
</feature>
<protein>
    <submittedName>
        <fullName evidence="2">Uncharacterized protein</fullName>
    </submittedName>
</protein>
<gene>
    <name evidence="2" type="ORF">HOLleu_02683</name>
</gene>
<name>A0A9Q1HJW9_HOLLE</name>
<sequence>MALVLKLFSVLFYFILCFESFSHVCARDTRPLSNPESSPKLPTFNPGHLKLPIQGKYGGFGHAKKAQEASRGARTSWQDKAEKSTKQKCYYKYGRWWGDKRECEKIWKERETAGHRNESNSVYSDVVNHGEITNVYHKQDWKAPKLPKGRLNKRQDTRRLWENALKELQAYHKKKGNTKPISFNPFGAVHSFLTMAKKQRGSQTKRKGTTRRY</sequence>
<evidence type="ECO:0000313" key="2">
    <source>
        <dbReference type="EMBL" id="KAJ8049784.1"/>
    </source>
</evidence>
<accession>A0A9Q1HJW9</accession>
<feature type="signal peptide" evidence="1">
    <location>
        <begin position="1"/>
        <end position="26"/>
    </location>
</feature>